<feature type="transmembrane region" description="Helical" evidence="6">
    <location>
        <begin position="112"/>
        <end position="132"/>
    </location>
</feature>
<evidence type="ECO:0000259" key="7">
    <source>
        <dbReference type="Pfam" id="PF00892"/>
    </source>
</evidence>
<feature type="domain" description="EamA" evidence="7">
    <location>
        <begin position="1"/>
        <end position="127"/>
    </location>
</feature>
<dbReference type="Proteomes" id="UP000436822">
    <property type="component" value="Unassembled WGS sequence"/>
</dbReference>
<gene>
    <name evidence="8" type="ORF">KIN_07940</name>
</gene>
<name>A0A6N6JD20_9RHOB</name>
<comment type="subcellular location">
    <subcellularLocation>
        <location evidence="1">Membrane</location>
        <topology evidence="1">Multi-pass membrane protein</topology>
    </subcellularLocation>
</comment>
<evidence type="ECO:0000256" key="5">
    <source>
        <dbReference type="ARBA" id="ARBA00023136"/>
    </source>
</evidence>
<evidence type="ECO:0000256" key="3">
    <source>
        <dbReference type="ARBA" id="ARBA00022692"/>
    </source>
</evidence>
<dbReference type="GO" id="GO:0016020">
    <property type="term" value="C:membrane"/>
    <property type="evidence" value="ECO:0007669"/>
    <property type="project" value="UniProtKB-SubCell"/>
</dbReference>
<dbReference type="InterPro" id="IPR037185">
    <property type="entry name" value="EmrE-like"/>
</dbReference>
<evidence type="ECO:0000256" key="4">
    <source>
        <dbReference type="ARBA" id="ARBA00022989"/>
    </source>
</evidence>
<feature type="transmembrane region" description="Helical" evidence="6">
    <location>
        <begin position="253"/>
        <end position="271"/>
    </location>
</feature>
<comment type="caution">
    <text evidence="8">The sequence shown here is derived from an EMBL/GenBank/DDBJ whole genome shotgun (WGS) entry which is preliminary data.</text>
</comment>
<dbReference type="Pfam" id="PF00892">
    <property type="entry name" value="EamA"/>
    <property type="match status" value="2"/>
</dbReference>
<evidence type="ECO:0000256" key="2">
    <source>
        <dbReference type="ARBA" id="ARBA00009853"/>
    </source>
</evidence>
<evidence type="ECO:0000256" key="1">
    <source>
        <dbReference type="ARBA" id="ARBA00004141"/>
    </source>
</evidence>
<dbReference type="PANTHER" id="PTHR22911">
    <property type="entry name" value="ACYL-MALONYL CONDENSING ENZYME-RELATED"/>
    <property type="match status" value="1"/>
</dbReference>
<sequence>MLGAIVSFTAMAIAGRAISSELDTFELMLYRSLIGICIVLIAARLFGTLGSIQMRDLKTHALRNVAHFTGQNCWFAAITMIPLAQVVALEFTSPIWVALLAPFVLNEKLTRLRILVAVLGFIGILIAARPDISNIEPGIALAALAAVGFAGSALFTKLLTRSHSITNILFWLTVMQSVFGLVMAGWDGDIFWPSVVIWPWVVLVAFAGLCAHFCLTTALTLAPAAVVMPMDFARLPVIAVIGALAYSEALDPWVILGAVIIFSANYLNIAAETRRKSPVR</sequence>
<reference evidence="8 9" key="1">
    <citation type="submission" date="2019-12" db="EMBL/GenBank/DDBJ databases">
        <title>Litoreibacter badius sp. nov., a novel bacteriochlorophyll a-containing bacterium in the genus Litoreibacter.</title>
        <authorList>
            <person name="Kanamuro M."/>
            <person name="Takabe Y."/>
            <person name="Mori K."/>
            <person name="Takaichi S."/>
            <person name="Hanada S."/>
        </authorList>
    </citation>
    <scope>NUCLEOTIDE SEQUENCE [LARGE SCALE GENOMIC DNA]</scope>
    <source>
        <strain evidence="8 9">K6</strain>
    </source>
</reference>
<dbReference type="AlphaFoldDB" id="A0A6N6JD20"/>
<dbReference type="EMBL" id="BLJE01000001">
    <property type="protein sequence ID" value="GFE63720.1"/>
    <property type="molecule type" value="Genomic_DNA"/>
</dbReference>
<keyword evidence="3 6" id="KW-0812">Transmembrane</keyword>
<feature type="transmembrane region" description="Helical" evidence="6">
    <location>
        <begin position="168"/>
        <end position="186"/>
    </location>
</feature>
<comment type="similarity">
    <text evidence="2">Belongs to the drug/metabolite transporter (DMT) superfamily. 10 TMS drug/metabolite exporter (DME) (TC 2.A.7.3) family.</text>
</comment>
<keyword evidence="5 6" id="KW-0472">Membrane</keyword>
<keyword evidence="9" id="KW-1185">Reference proteome</keyword>
<dbReference type="InterPro" id="IPR000620">
    <property type="entry name" value="EamA_dom"/>
</dbReference>
<keyword evidence="4 6" id="KW-1133">Transmembrane helix</keyword>
<evidence type="ECO:0000256" key="6">
    <source>
        <dbReference type="SAM" id="Phobius"/>
    </source>
</evidence>
<dbReference type="PANTHER" id="PTHR22911:SF6">
    <property type="entry name" value="SOLUTE CARRIER FAMILY 35 MEMBER G1"/>
    <property type="match status" value="1"/>
</dbReference>
<evidence type="ECO:0000313" key="9">
    <source>
        <dbReference type="Proteomes" id="UP000436822"/>
    </source>
</evidence>
<evidence type="ECO:0000313" key="8">
    <source>
        <dbReference type="EMBL" id="GFE63720.1"/>
    </source>
</evidence>
<dbReference type="SUPFAM" id="SSF103481">
    <property type="entry name" value="Multidrug resistance efflux transporter EmrE"/>
    <property type="match status" value="2"/>
</dbReference>
<proteinExistence type="inferred from homology"/>
<accession>A0A6N6JD20</accession>
<feature type="transmembrane region" description="Helical" evidence="6">
    <location>
        <begin position="231"/>
        <end position="247"/>
    </location>
</feature>
<organism evidence="8 9">
    <name type="scientific">Litoreibacter roseus</name>
    <dbReference type="NCBI Taxonomy" id="2601869"/>
    <lineage>
        <taxon>Bacteria</taxon>
        <taxon>Pseudomonadati</taxon>
        <taxon>Pseudomonadota</taxon>
        <taxon>Alphaproteobacteria</taxon>
        <taxon>Rhodobacterales</taxon>
        <taxon>Roseobacteraceae</taxon>
        <taxon>Litoreibacter</taxon>
    </lineage>
</organism>
<feature type="transmembrane region" description="Helical" evidence="6">
    <location>
        <begin position="198"/>
        <end position="219"/>
    </location>
</feature>
<feature type="domain" description="EamA" evidence="7">
    <location>
        <begin position="137"/>
        <end position="267"/>
    </location>
</feature>
<feature type="transmembrane region" description="Helical" evidence="6">
    <location>
        <begin position="138"/>
        <end position="156"/>
    </location>
</feature>
<protein>
    <submittedName>
        <fullName evidence="8">DMT transporter permease</fullName>
    </submittedName>
</protein>
<feature type="transmembrane region" description="Helical" evidence="6">
    <location>
        <begin position="29"/>
        <end position="49"/>
    </location>
</feature>